<reference evidence="2" key="1">
    <citation type="submission" date="2019-02" db="EMBL/GenBank/DDBJ databases">
        <title>Draft genome sequence of Dolichospermum planctonicum NIES-80.</title>
        <authorList>
            <person name="Yamaguchi H."/>
            <person name="Suzuki S."/>
            <person name="Kawachi M."/>
        </authorList>
    </citation>
    <scope>NUCLEOTIDE SEQUENCE [LARGE SCALE GENOMIC DNA]</scope>
    <source>
        <strain evidence="2">NIES-80</strain>
    </source>
</reference>
<organism evidence="1 2">
    <name type="scientific">Dolichospermum planctonicum</name>
    <dbReference type="NCBI Taxonomy" id="136072"/>
    <lineage>
        <taxon>Bacteria</taxon>
        <taxon>Bacillati</taxon>
        <taxon>Cyanobacteriota</taxon>
        <taxon>Cyanophyceae</taxon>
        <taxon>Nostocales</taxon>
        <taxon>Aphanizomenonaceae</taxon>
        <taxon>Dolichospermum</taxon>
    </lineage>
</organism>
<accession>A0A480AHX6</accession>
<dbReference type="OrthoDB" id="518169at2"/>
<gene>
    <name evidence="1" type="ORF">NIES80_13810</name>
</gene>
<evidence type="ECO:0000313" key="2">
    <source>
        <dbReference type="Proteomes" id="UP000299367"/>
    </source>
</evidence>
<dbReference type="AlphaFoldDB" id="A0A480AHX6"/>
<sequence>MINQEITKESQKRLEQFLQHLKSARQLEDDIRKYGLEAADLYFEDIDSDWLETWGDDDNEPGYIEKMTTFLESDDVVAVEVRKHLQNKSHDEIIGGLEYCLSQLTKKDRIFAAKDFLVGDVVVNGSCRASSNSDIDEVELLELAEDLMEKLREILG</sequence>
<comment type="caution">
    <text evidence="1">The sequence shown here is derived from an EMBL/GenBank/DDBJ whole genome shotgun (WGS) entry which is preliminary data.</text>
</comment>
<name>A0A480AHX6_9CYAN</name>
<dbReference type="Proteomes" id="UP000299367">
    <property type="component" value="Unassembled WGS sequence"/>
</dbReference>
<proteinExistence type="predicted"/>
<evidence type="ECO:0000313" key="1">
    <source>
        <dbReference type="EMBL" id="GCL41684.1"/>
    </source>
</evidence>
<dbReference type="EMBL" id="BJCF01000011">
    <property type="protein sequence ID" value="GCL41684.1"/>
    <property type="molecule type" value="Genomic_DNA"/>
</dbReference>
<protein>
    <submittedName>
        <fullName evidence="1">Uncharacterized protein</fullName>
    </submittedName>
</protein>
<dbReference type="RefSeq" id="WP_137907388.1">
    <property type="nucleotide sequence ID" value="NZ_BJCF01000011.1"/>
</dbReference>